<protein>
    <submittedName>
        <fullName evidence="2">Uncharacterized protein</fullName>
    </submittedName>
</protein>
<feature type="non-terminal residue" evidence="2">
    <location>
        <position position="1"/>
    </location>
</feature>
<gene>
    <name evidence="2" type="primary">ORF50931</name>
</gene>
<feature type="compositionally biased region" description="Basic and acidic residues" evidence="1">
    <location>
        <begin position="1"/>
        <end position="14"/>
    </location>
</feature>
<feature type="region of interest" description="Disordered" evidence="1">
    <location>
        <begin position="1"/>
        <end position="21"/>
    </location>
</feature>
<evidence type="ECO:0000256" key="1">
    <source>
        <dbReference type="SAM" id="MobiDB-lite"/>
    </source>
</evidence>
<accession>A0A0B6Z730</accession>
<reference evidence="2" key="1">
    <citation type="submission" date="2014-12" db="EMBL/GenBank/DDBJ databases">
        <title>Insight into the proteome of Arion vulgaris.</title>
        <authorList>
            <person name="Aradska J."/>
            <person name="Bulat T."/>
            <person name="Smidak R."/>
            <person name="Sarate P."/>
            <person name="Gangsoo J."/>
            <person name="Sialana F."/>
            <person name="Bilban M."/>
            <person name="Lubec G."/>
        </authorList>
    </citation>
    <scope>NUCLEOTIDE SEQUENCE</scope>
    <source>
        <tissue evidence="2">Skin</tissue>
    </source>
</reference>
<sequence>NLLQEKHQEVKDSSIKGAELNPLYGHPTLQKTKLIGIAADMHCTQSSLRFQVYLSLAGNRKKKQHEHGTVNP</sequence>
<organism evidence="2">
    <name type="scientific">Arion vulgaris</name>
    <dbReference type="NCBI Taxonomy" id="1028688"/>
    <lineage>
        <taxon>Eukaryota</taxon>
        <taxon>Metazoa</taxon>
        <taxon>Spiralia</taxon>
        <taxon>Lophotrochozoa</taxon>
        <taxon>Mollusca</taxon>
        <taxon>Gastropoda</taxon>
        <taxon>Heterobranchia</taxon>
        <taxon>Euthyneura</taxon>
        <taxon>Panpulmonata</taxon>
        <taxon>Eupulmonata</taxon>
        <taxon>Stylommatophora</taxon>
        <taxon>Helicina</taxon>
        <taxon>Arionoidea</taxon>
        <taxon>Arionidae</taxon>
        <taxon>Arion</taxon>
    </lineage>
</organism>
<dbReference type="EMBL" id="HACG01017332">
    <property type="protein sequence ID" value="CEK64197.1"/>
    <property type="molecule type" value="Transcribed_RNA"/>
</dbReference>
<proteinExistence type="predicted"/>
<dbReference type="AlphaFoldDB" id="A0A0B6Z730"/>
<evidence type="ECO:0000313" key="2">
    <source>
        <dbReference type="EMBL" id="CEK64197.1"/>
    </source>
</evidence>
<name>A0A0B6Z730_9EUPU</name>